<keyword evidence="9" id="KW-0256">Endoplasmic reticulum</keyword>
<sequence>MPSHVLAAFNENAFLGGPNAPLQATAVASLTLLVKHILTVFVQGGARFGAGMRPPEDVCFMPKAGKQSFDGTAKAAERGNEDKALKKALQNEQRWTRIVANDLENIPLGLIIAWGSLQSPRSPPAHVVLVLAFTVSRILHTVTYAAGKQPHRALAFFGGVLAVVGMGVNGVLGAFAKK</sequence>
<dbReference type="EMBL" id="AZIL01000839">
    <property type="protein sequence ID" value="EWM25706.1"/>
    <property type="molecule type" value="Genomic_DNA"/>
</dbReference>
<dbReference type="Gene3D" id="1.20.120.550">
    <property type="entry name" value="Membrane associated eicosanoid/glutathione metabolism-like domain"/>
    <property type="match status" value="1"/>
</dbReference>
<organism evidence="18 19">
    <name type="scientific">Nannochloropsis gaditana</name>
    <dbReference type="NCBI Taxonomy" id="72520"/>
    <lineage>
        <taxon>Eukaryota</taxon>
        <taxon>Sar</taxon>
        <taxon>Stramenopiles</taxon>
        <taxon>Ochrophyta</taxon>
        <taxon>Eustigmatophyceae</taxon>
        <taxon>Eustigmatales</taxon>
        <taxon>Monodopsidaceae</taxon>
        <taxon>Nannochloropsis</taxon>
    </lineage>
</organism>
<feature type="transmembrane region" description="Helical" evidence="17">
    <location>
        <begin position="20"/>
        <end position="42"/>
    </location>
</feature>
<dbReference type="GO" id="GO:0005741">
    <property type="term" value="C:mitochondrial outer membrane"/>
    <property type="evidence" value="ECO:0007669"/>
    <property type="project" value="UniProtKB-SubCell"/>
</dbReference>
<evidence type="ECO:0000256" key="12">
    <source>
        <dbReference type="ARBA" id="ARBA00023128"/>
    </source>
</evidence>
<comment type="similarity">
    <text evidence="4">Belongs to the MAPEG family.</text>
</comment>
<comment type="subcellular location">
    <subcellularLocation>
        <location evidence="3">Endoplasmic reticulum membrane</location>
        <topology evidence="3">Multi-pass membrane protein</topology>
    </subcellularLocation>
    <subcellularLocation>
        <location evidence="2">Mitochondrion outer membrane</location>
    </subcellularLocation>
</comment>
<evidence type="ECO:0000256" key="17">
    <source>
        <dbReference type="SAM" id="Phobius"/>
    </source>
</evidence>
<protein>
    <recommendedName>
        <fullName evidence="15">Microsomal glutathione S-transferase 1</fullName>
        <ecNumber evidence="5">2.5.1.18</ecNumber>
    </recommendedName>
</protein>
<comment type="catalytic activity">
    <reaction evidence="16">
        <text>RX + glutathione = an S-substituted glutathione + a halide anion + H(+)</text>
        <dbReference type="Rhea" id="RHEA:16437"/>
        <dbReference type="ChEBI" id="CHEBI:15378"/>
        <dbReference type="ChEBI" id="CHEBI:16042"/>
        <dbReference type="ChEBI" id="CHEBI:17792"/>
        <dbReference type="ChEBI" id="CHEBI:57925"/>
        <dbReference type="ChEBI" id="CHEBI:90779"/>
        <dbReference type="EC" id="2.5.1.18"/>
    </reaction>
    <physiologicalReaction direction="left-to-right" evidence="16">
        <dbReference type="Rhea" id="RHEA:16438"/>
    </physiologicalReaction>
</comment>
<evidence type="ECO:0000256" key="14">
    <source>
        <dbReference type="ARBA" id="ARBA00038540"/>
    </source>
</evidence>
<evidence type="ECO:0000256" key="9">
    <source>
        <dbReference type="ARBA" id="ARBA00022824"/>
    </source>
</evidence>
<dbReference type="InterPro" id="IPR001129">
    <property type="entry name" value="Membr-assoc_MAPEG"/>
</dbReference>
<dbReference type="OrthoDB" id="193139at2759"/>
<evidence type="ECO:0000256" key="2">
    <source>
        <dbReference type="ARBA" id="ARBA00004294"/>
    </source>
</evidence>
<comment type="function">
    <text evidence="1">Conjugation of reduced glutathione to a wide number of exogenous and endogenous hydrophobic electrophiles.</text>
</comment>
<evidence type="ECO:0000256" key="1">
    <source>
        <dbReference type="ARBA" id="ARBA00003701"/>
    </source>
</evidence>
<dbReference type="GO" id="GO:0004364">
    <property type="term" value="F:glutathione transferase activity"/>
    <property type="evidence" value="ECO:0007669"/>
    <property type="project" value="UniProtKB-EC"/>
</dbReference>
<evidence type="ECO:0000256" key="11">
    <source>
        <dbReference type="ARBA" id="ARBA00022990"/>
    </source>
</evidence>
<accession>W7TYH8</accession>
<proteinExistence type="inferred from homology"/>
<keyword evidence="7 17" id="KW-0812">Transmembrane</keyword>
<dbReference type="PANTHER" id="PTHR10689:SF6">
    <property type="entry name" value="MICROSOMAL GLUTATHIONE S-TRANSFERASE 1"/>
    <property type="match status" value="1"/>
</dbReference>
<keyword evidence="19" id="KW-1185">Reference proteome</keyword>
<evidence type="ECO:0000256" key="13">
    <source>
        <dbReference type="ARBA" id="ARBA00023136"/>
    </source>
</evidence>
<evidence type="ECO:0000256" key="6">
    <source>
        <dbReference type="ARBA" id="ARBA00022679"/>
    </source>
</evidence>
<evidence type="ECO:0000256" key="15">
    <source>
        <dbReference type="ARBA" id="ARBA00039397"/>
    </source>
</evidence>
<gene>
    <name evidence="18" type="ORF">Naga_100333g1</name>
</gene>
<comment type="caution">
    <text evidence="18">The sequence shown here is derived from an EMBL/GenBank/DDBJ whole genome shotgun (WGS) entry which is preliminary data.</text>
</comment>
<keyword evidence="12" id="KW-0496">Mitochondrion</keyword>
<keyword evidence="10 17" id="KW-1133">Transmembrane helix</keyword>
<dbReference type="Proteomes" id="UP000019335">
    <property type="component" value="Chromosome 10"/>
</dbReference>
<evidence type="ECO:0000256" key="10">
    <source>
        <dbReference type="ARBA" id="ARBA00022989"/>
    </source>
</evidence>
<dbReference type="EC" id="2.5.1.18" evidence="5"/>
<dbReference type="Pfam" id="PF01124">
    <property type="entry name" value="MAPEG"/>
    <property type="match status" value="1"/>
</dbReference>
<dbReference type="InterPro" id="IPR023352">
    <property type="entry name" value="MAPEG-like_dom_sf"/>
</dbReference>
<dbReference type="SUPFAM" id="SSF161084">
    <property type="entry name" value="MAPEG domain-like"/>
    <property type="match status" value="1"/>
</dbReference>
<evidence type="ECO:0000256" key="16">
    <source>
        <dbReference type="ARBA" id="ARBA00049385"/>
    </source>
</evidence>
<reference evidence="18 19" key="1">
    <citation type="journal article" date="2014" name="Mol. Plant">
        <title>Chromosome Scale Genome Assembly and Transcriptome Profiling of Nannochloropsis gaditana in Nitrogen Depletion.</title>
        <authorList>
            <person name="Corteggiani Carpinelli E."/>
            <person name="Telatin A."/>
            <person name="Vitulo N."/>
            <person name="Forcato C."/>
            <person name="D'Angelo M."/>
            <person name="Schiavon R."/>
            <person name="Vezzi A."/>
            <person name="Giacometti G.M."/>
            <person name="Morosinotto T."/>
            <person name="Valle G."/>
        </authorList>
    </citation>
    <scope>NUCLEOTIDE SEQUENCE [LARGE SCALE GENOMIC DNA]</scope>
    <source>
        <strain evidence="18 19">B-31</strain>
    </source>
</reference>
<dbReference type="AlphaFoldDB" id="W7TYH8"/>
<evidence type="ECO:0000256" key="3">
    <source>
        <dbReference type="ARBA" id="ARBA00004477"/>
    </source>
</evidence>
<dbReference type="GO" id="GO:0005789">
    <property type="term" value="C:endoplasmic reticulum membrane"/>
    <property type="evidence" value="ECO:0007669"/>
    <property type="project" value="UniProtKB-SubCell"/>
</dbReference>
<evidence type="ECO:0000313" key="19">
    <source>
        <dbReference type="Proteomes" id="UP000019335"/>
    </source>
</evidence>
<feature type="transmembrane region" description="Helical" evidence="17">
    <location>
        <begin position="153"/>
        <end position="176"/>
    </location>
</feature>
<evidence type="ECO:0000256" key="5">
    <source>
        <dbReference type="ARBA" id="ARBA00012452"/>
    </source>
</evidence>
<keyword evidence="6" id="KW-0808">Transferase</keyword>
<comment type="subunit">
    <text evidence="14">Homotrimer; The trimer binds only one molecule of glutathione.</text>
</comment>
<name>W7TYH8_9STRA</name>
<evidence type="ECO:0000256" key="4">
    <source>
        <dbReference type="ARBA" id="ARBA00010459"/>
    </source>
</evidence>
<keyword evidence="13 17" id="KW-0472">Membrane</keyword>
<dbReference type="PANTHER" id="PTHR10689">
    <property type="entry name" value="MICROSOMAL GLUTATHIONE S-TRANSFERASE 1"/>
    <property type="match status" value="1"/>
</dbReference>
<evidence type="ECO:0000256" key="7">
    <source>
        <dbReference type="ARBA" id="ARBA00022692"/>
    </source>
</evidence>
<evidence type="ECO:0000256" key="8">
    <source>
        <dbReference type="ARBA" id="ARBA00022787"/>
    </source>
</evidence>
<dbReference type="InterPro" id="IPR040162">
    <property type="entry name" value="MGST1-like"/>
</dbReference>
<evidence type="ECO:0000313" key="18">
    <source>
        <dbReference type="EMBL" id="EWM25706.1"/>
    </source>
</evidence>
<keyword evidence="8" id="KW-1000">Mitochondrion outer membrane</keyword>
<keyword evidence="11" id="KW-0007">Acetylation</keyword>